<dbReference type="Pfam" id="PF00293">
    <property type="entry name" value="NUDIX"/>
    <property type="match status" value="1"/>
</dbReference>
<dbReference type="InterPro" id="IPR000086">
    <property type="entry name" value="NUDIX_hydrolase_dom"/>
</dbReference>
<dbReference type="PANTHER" id="PTHR43736:SF1">
    <property type="entry name" value="DIHYDRONEOPTERIN TRIPHOSPHATE DIPHOSPHATASE"/>
    <property type="match status" value="1"/>
</dbReference>
<protein>
    <submittedName>
        <fullName evidence="2">Nucleoside diphosphate-linked moiety X motif 17</fullName>
    </submittedName>
</protein>
<reference evidence="2" key="1">
    <citation type="submission" date="2019-07" db="EMBL/GenBank/DDBJ databases">
        <title>Hyphodiscus hymeniophilus genome sequencing and assembly.</title>
        <authorList>
            <person name="Kramer G."/>
            <person name="Nodwell J."/>
        </authorList>
    </citation>
    <scope>NUCLEOTIDE SEQUENCE</scope>
    <source>
        <strain evidence="2">ATCC 34498</strain>
    </source>
</reference>
<dbReference type="PROSITE" id="PS51462">
    <property type="entry name" value="NUDIX"/>
    <property type="match status" value="1"/>
</dbReference>
<dbReference type="InterPro" id="IPR015797">
    <property type="entry name" value="NUDIX_hydrolase-like_dom_sf"/>
</dbReference>
<sequence length="201" mass="22185">MAPTPPPPFTFTVPASLSALNVPMATFLQTHPSYDVLASGAFVFDSSNRILLLQRASHDTLPNLWETPGGAVDASDSTILDGVARELWEEAGLVVKAFREQVGVGREFRTARKGLVVFKVEIWVEVESAEHVTLDPDEHQRFVWAMEEECKRGRVGRLGSAEGDGDGGFEIEFTCLEQQESILEAFRIRKEVEGLPKADRG</sequence>
<dbReference type="Proteomes" id="UP000785200">
    <property type="component" value="Unassembled WGS sequence"/>
</dbReference>
<evidence type="ECO:0000259" key="1">
    <source>
        <dbReference type="PROSITE" id="PS51462"/>
    </source>
</evidence>
<evidence type="ECO:0000313" key="3">
    <source>
        <dbReference type="Proteomes" id="UP000785200"/>
    </source>
</evidence>
<gene>
    <name evidence="2" type="ORF">D0Z07_5566</name>
</gene>
<dbReference type="SUPFAM" id="SSF55811">
    <property type="entry name" value="Nudix"/>
    <property type="match status" value="1"/>
</dbReference>
<dbReference type="AlphaFoldDB" id="A0A9P6VIS1"/>
<comment type="caution">
    <text evidence="2">The sequence shown here is derived from an EMBL/GenBank/DDBJ whole genome shotgun (WGS) entry which is preliminary data.</text>
</comment>
<organism evidence="2 3">
    <name type="scientific">Hyphodiscus hymeniophilus</name>
    <dbReference type="NCBI Taxonomy" id="353542"/>
    <lineage>
        <taxon>Eukaryota</taxon>
        <taxon>Fungi</taxon>
        <taxon>Dikarya</taxon>
        <taxon>Ascomycota</taxon>
        <taxon>Pezizomycotina</taxon>
        <taxon>Leotiomycetes</taxon>
        <taxon>Helotiales</taxon>
        <taxon>Hyphodiscaceae</taxon>
        <taxon>Hyphodiscus</taxon>
    </lineage>
</organism>
<proteinExistence type="predicted"/>
<keyword evidence="3" id="KW-1185">Reference proteome</keyword>
<accession>A0A9P6VIS1</accession>
<dbReference type="OrthoDB" id="276276at2759"/>
<feature type="domain" description="Nudix hydrolase" evidence="1">
    <location>
        <begin position="34"/>
        <end position="171"/>
    </location>
</feature>
<name>A0A9P6VIS1_9HELO</name>
<dbReference type="CDD" id="cd02883">
    <property type="entry name" value="NUDIX_Hydrolase"/>
    <property type="match status" value="1"/>
</dbReference>
<dbReference type="Gene3D" id="3.90.79.10">
    <property type="entry name" value="Nucleoside Triphosphate Pyrophosphohydrolase"/>
    <property type="match status" value="1"/>
</dbReference>
<evidence type="ECO:0000313" key="2">
    <source>
        <dbReference type="EMBL" id="KAG0648460.1"/>
    </source>
</evidence>
<dbReference type="EMBL" id="VNKQ01000010">
    <property type="protein sequence ID" value="KAG0648460.1"/>
    <property type="molecule type" value="Genomic_DNA"/>
</dbReference>
<dbReference type="PANTHER" id="PTHR43736">
    <property type="entry name" value="ADP-RIBOSE PYROPHOSPHATASE"/>
    <property type="match status" value="1"/>
</dbReference>